<evidence type="ECO:0000313" key="1">
    <source>
        <dbReference type="EMBL" id="DAF97006.1"/>
    </source>
</evidence>
<dbReference type="EMBL" id="BK016124">
    <property type="protein sequence ID" value="DAF97006.1"/>
    <property type="molecule type" value="Genomic_DNA"/>
</dbReference>
<protein>
    <submittedName>
        <fullName evidence="1">Uncharacterized protein</fullName>
    </submittedName>
</protein>
<sequence length="67" mass="7751">MSMTVYAYAYRKSPRGCDVRQFTDPLTPDEYPGEPASVKAQHWADENILHYEMIQVRDALGNLLYAR</sequence>
<organism evidence="1">
    <name type="scientific">Myoviridae sp. ctsIb3</name>
    <dbReference type="NCBI Taxonomy" id="2825189"/>
    <lineage>
        <taxon>Viruses</taxon>
        <taxon>Duplodnaviria</taxon>
        <taxon>Heunggongvirae</taxon>
        <taxon>Uroviricota</taxon>
        <taxon>Caudoviricetes</taxon>
    </lineage>
</organism>
<proteinExistence type="predicted"/>
<reference evidence="1" key="1">
    <citation type="journal article" date="2021" name="Proc. Natl. Acad. Sci. U.S.A.">
        <title>A Catalog of Tens of Thousands of Viruses from Human Metagenomes Reveals Hidden Associations with Chronic Diseases.</title>
        <authorList>
            <person name="Tisza M.J."/>
            <person name="Buck C.B."/>
        </authorList>
    </citation>
    <scope>NUCLEOTIDE SEQUENCE</scope>
    <source>
        <strain evidence="1">CtsIb3</strain>
    </source>
</reference>
<accession>A0A8S5URK3</accession>
<name>A0A8S5URK3_9CAUD</name>